<dbReference type="EMBL" id="JAOUSE010000013">
    <property type="protein sequence ID" value="MCU9594075.1"/>
    <property type="molecule type" value="Genomic_DNA"/>
</dbReference>
<sequence>MGLGTTILGLVIIFVFQLLISEYFVRRLDIKRTKIGVFSKGRKKGFIAVEIILMVLFIISLYALFDYFLYSVSLSMTMYFTLTYLFRGIEEWVYKKENKDYFHEWLASITSLIMFLFFIGDMTLN</sequence>
<protein>
    <submittedName>
        <fullName evidence="2">DUF4181 domain-containing protein</fullName>
    </submittedName>
</protein>
<dbReference type="RefSeq" id="WP_263061353.1">
    <property type="nucleotide sequence ID" value="NZ_JAOUSE010000013.1"/>
</dbReference>
<reference evidence="2 3" key="1">
    <citation type="submission" date="2022-10" db="EMBL/GenBank/DDBJ databases">
        <title>Description of Fervidibacillus gen. nov. in the family Fervidibacillaceae fam. nov. with two species, Fervidibacillus albus sp. nov., and Fervidibacillus halotolerans sp. nov., isolated from tidal flat sediments.</title>
        <authorList>
            <person name="Kwon K.K."/>
            <person name="Yang S.-H."/>
        </authorList>
    </citation>
    <scope>NUCLEOTIDE SEQUENCE [LARGE SCALE GENOMIC DNA]</scope>
    <source>
        <strain evidence="2 3">DSM 23332</strain>
    </source>
</reference>
<dbReference type="InterPro" id="IPR025441">
    <property type="entry name" value="DUF4181"/>
</dbReference>
<proteinExistence type="predicted"/>
<accession>A0ABT2WEI2</accession>
<feature type="transmembrane region" description="Helical" evidence="1">
    <location>
        <begin position="46"/>
        <end position="65"/>
    </location>
</feature>
<comment type="caution">
    <text evidence="2">The sequence shown here is derived from an EMBL/GenBank/DDBJ whole genome shotgun (WGS) entry which is preliminary data.</text>
</comment>
<evidence type="ECO:0000313" key="2">
    <source>
        <dbReference type="EMBL" id="MCU9594075.1"/>
    </source>
</evidence>
<feature type="transmembrane region" description="Helical" evidence="1">
    <location>
        <begin position="71"/>
        <end position="89"/>
    </location>
</feature>
<gene>
    <name evidence="2" type="ORF">OEV82_06370</name>
</gene>
<dbReference type="Proteomes" id="UP001208656">
    <property type="component" value="Unassembled WGS sequence"/>
</dbReference>
<keyword evidence="3" id="KW-1185">Reference proteome</keyword>
<feature type="transmembrane region" description="Helical" evidence="1">
    <location>
        <begin position="6"/>
        <end position="25"/>
    </location>
</feature>
<feature type="transmembrane region" description="Helical" evidence="1">
    <location>
        <begin position="101"/>
        <end position="120"/>
    </location>
</feature>
<dbReference type="Pfam" id="PF13789">
    <property type="entry name" value="DUF4181"/>
    <property type="match status" value="1"/>
</dbReference>
<evidence type="ECO:0000313" key="3">
    <source>
        <dbReference type="Proteomes" id="UP001208656"/>
    </source>
</evidence>
<keyword evidence="1" id="KW-0472">Membrane</keyword>
<evidence type="ECO:0000256" key="1">
    <source>
        <dbReference type="SAM" id="Phobius"/>
    </source>
</evidence>
<keyword evidence="1" id="KW-0812">Transmembrane</keyword>
<keyword evidence="1" id="KW-1133">Transmembrane helix</keyword>
<organism evidence="2 3">
    <name type="scientific">Pallidibacillus thermolactis</name>
    <dbReference type="NCBI Taxonomy" id="251051"/>
    <lineage>
        <taxon>Bacteria</taxon>
        <taxon>Bacillati</taxon>
        <taxon>Bacillota</taxon>
        <taxon>Bacilli</taxon>
        <taxon>Bacillales</taxon>
        <taxon>Bacillaceae</taxon>
        <taxon>Pallidibacillus</taxon>
    </lineage>
</organism>
<name>A0ABT2WEI2_9BACI</name>